<protein>
    <submittedName>
        <fullName evidence="1">Uncharacterized protein</fullName>
    </submittedName>
</protein>
<dbReference type="EMBL" id="CP075371">
    <property type="protein sequence ID" value="QVT80446.1"/>
    <property type="molecule type" value="Genomic_DNA"/>
</dbReference>
<dbReference type="InterPro" id="IPR054202">
    <property type="entry name" value="DUF6907"/>
</dbReference>
<gene>
    <name evidence="1" type="ORF">ENKNEFLB_02841</name>
</gene>
<evidence type="ECO:0000313" key="1">
    <source>
        <dbReference type="EMBL" id="QVT80446.1"/>
    </source>
</evidence>
<accession>A0ABX8ELG0</accession>
<dbReference type="Pfam" id="PF21848">
    <property type="entry name" value="DUF6907"/>
    <property type="match status" value="1"/>
</dbReference>
<sequence length="107" mass="11852">MTITTHPTQRPTEAICPPWCAGHDGEGYQHWYETDDATLRDHCEDPVTVRCVGVEVCSVEQADRTMRPAVVEIFVDGHDGPADLTPTEARELARLLLDGADRAEAHQ</sequence>
<name>A0ABX8ELG0_9ACTN</name>
<dbReference type="RefSeq" id="WP_214055992.1">
    <property type="nucleotide sequence ID" value="NZ_BAAAHS010000074.1"/>
</dbReference>
<organism evidence="1 2">
    <name type="scientific">Nocardioides aquaticus</name>
    <dbReference type="NCBI Taxonomy" id="160826"/>
    <lineage>
        <taxon>Bacteria</taxon>
        <taxon>Bacillati</taxon>
        <taxon>Actinomycetota</taxon>
        <taxon>Actinomycetes</taxon>
        <taxon>Propionibacteriales</taxon>
        <taxon>Nocardioidaceae</taxon>
        <taxon>Nocardioides</taxon>
    </lineage>
</organism>
<evidence type="ECO:0000313" key="2">
    <source>
        <dbReference type="Proteomes" id="UP000679307"/>
    </source>
</evidence>
<reference evidence="1 2" key="1">
    <citation type="submission" date="2021-05" db="EMBL/GenBank/DDBJ databases">
        <title>Complete genome of Nocardioides aquaticus KCTC 9944T isolated from meromictic and hypersaline Ekho Lake, Antarctica.</title>
        <authorList>
            <person name="Hwang K."/>
            <person name="Kim K.M."/>
            <person name="Choe H."/>
        </authorList>
    </citation>
    <scope>NUCLEOTIDE SEQUENCE [LARGE SCALE GENOMIC DNA]</scope>
    <source>
        <strain evidence="1 2">KCTC 9944</strain>
    </source>
</reference>
<dbReference type="Proteomes" id="UP000679307">
    <property type="component" value="Chromosome"/>
</dbReference>
<proteinExistence type="predicted"/>
<keyword evidence="2" id="KW-1185">Reference proteome</keyword>